<reference evidence="1 2" key="1">
    <citation type="journal article" date="2010" name="Science">
        <title>Genomic analysis of organismal complexity in the multicellular green alga Volvox carteri.</title>
        <authorList>
            <person name="Prochnik S.E."/>
            <person name="Umen J."/>
            <person name="Nedelcu A.M."/>
            <person name="Hallmann A."/>
            <person name="Miller S.M."/>
            <person name="Nishii I."/>
            <person name="Ferris P."/>
            <person name="Kuo A."/>
            <person name="Mitros T."/>
            <person name="Fritz-Laylin L.K."/>
            <person name="Hellsten U."/>
            <person name="Chapman J."/>
            <person name="Simakov O."/>
            <person name="Rensing S.A."/>
            <person name="Terry A."/>
            <person name="Pangilinan J."/>
            <person name="Kapitonov V."/>
            <person name="Jurka J."/>
            <person name="Salamov A."/>
            <person name="Shapiro H."/>
            <person name="Schmutz J."/>
            <person name="Grimwood J."/>
            <person name="Lindquist E."/>
            <person name="Lucas S."/>
            <person name="Grigoriev I.V."/>
            <person name="Schmitt R."/>
            <person name="Kirk D."/>
            <person name="Rokhsar D.S."/>
        </authorList>
    </citation>
    <scope>NUCLEOTIDE SEQUENCE [LARGE SCALE GENOMIC DNA]</scope>
    <source>
        <strain evidence="2">f. Nagariensis / Eve</strain>
    </source>
</reference>
<dbReference type="EMBL" id="GL378416">
    <property type="protein sequence ID" value="EFJ40416.1"/>
    <property type="molecule type" value="Genomic_DNA"/>
</dbReference>
<dbReference type="AlphaFoldDB" id="D8UIL5"/>
<name>D8UIL5_VOLCA</name>
<protein>
    <submittedName>
        <fullName evidence="1">Uncharacterized protein</fullName>
    </submittedName>
</protein>
<dbReference type="InParanoid" id="D8UIL5"/>
<organism evidence="2">
    <name type="scientific">Volvox carteri f. nagariensis</name>
    <dbReference type="NCBI Taxonomy" id="3068"/>
    <lineage>
        <taxon>Eukaryota</taxon>
        <taxon>Viridiplantae</taxon>
        <taxon>Chlorophyta</taxon>
        <taxon>core chlorophytes</taxon>
        <taxon>Chlorophyceae</taxon>
        <taxon>CS clade</taxon>
        <taxon>Chlamydomonadales</taxon>
        <taxon>Volvocaceae</taxon>
        <taxon>Volvox</taxon>
    </lineage>
</organism>
<proteinExistence type="predicted"/>
<dbReference type="KEGG" id="vcn:VOLCADRAFT_99769"/>
<dbReference type="Proteomes" id="UP000001058">
    <property type="component" value="Unassembled WGS sequence"/>
</dbReference>
<accession>D8UIL5</accession>
<sequence>MKQALPISISLDKLPSDLLGNIAALLPLDGGKVFKACSHASMASMRRVHFSPAGIAAFARAHAPGSGPGTSPTAQQLVRFVCRAKQNGLPIVTRYSEETRLKWLGGSTPAQVRAEAVLLLLQAGEDEKLQAGENHTEVQYYALLDLLTDGASVAAAELLRLLPDDEELGALAWIAIFWTGAIGYKQLPPKPDSAAYQAYHDNLARVAGVAAKCGLVRLLPDDKMAALGLRKMYTLLETTLCEDVIVYEIDCDARTAGFCALLLHGCGAAPGAAAATIRVSNRSDSLLLALAGTAWARPGAVVDAQLRGLVQEAFREERRLPAVGAPAAPLHLGVGVNNCDITVLSLIVLHAPAH</sequence>
<gene>
    <name evidence="1" type="ORF">VOLCADRAFT_99769</name>
</gene>
<dbReference type="RefSeq" id="XP_002958496.1">
    <property type="nucleotide sequence ID" value="XM_002958450.1"/>
</dbReference>
<dbReference type="GeneID" id="9627954"/>
<keyword evidence="2" id="KW-1185">Reference proteome</keyword>
<evidence type="ECO:0000313" key="2">
    <source>
        <dbReference type="Proteomes" id="UP000001058"/>
    </source>
</evidence>
<evidence type="ECO:0000313" key="1">
    <source>
        <dbReference type="EMBL" id="EFJ40416.1"/>
    </source>
</evidence>